<name>A0A835EHG6_9POAL</name>
<dbReference type="Proteomes" id="UP000636709">
    <property type="component" value="Unassembled WGS sequence"/>
</dbReference>
<dbReference type="PANTHER" id="PTHR19338">
    <property type="entry name" value="TRANSLOCASE OF INNER MITOCHONDRIAL MEMBRANE 13 HOMOLOG"/>
    <property type="match status" value="1"/>
</dbReference>
<evidence type="ECO:0000313" key="9">
    <source>
        <dbReference type="Proteomes" id="UP000636709"/>
    </source>
</evidence>
<protein>
    <submittedName>
        <fullName evidence="8">Uncharacterized protein</fullName>
    </submittedName>
</protein>
<proteinExistence type="inferred from homology"/>
<dbReference type="EMBL" id="JACEFO010002062">
    <property type="protein sequence ID" value="KAF8686787.1"/>
    <property type="molecule type" value="Genomic_DNA"/>
</dbReference>
<organism evidence="8 9">
    <name type="scientific">Digitaria exilis</name>
    <dbReference type="NCBI Taxonomy" id="1010633"/>
    <lineage>
        <taxon>Eukaryota</taxon>
        <taxon>Viridiplantae</taxon>
        <taxon>Streptophyta</taxon>
        <taxon>Embryophyta</taxon>
        <taxon>Tracheophyta</taxon>
        <taxon>Spermatophyta</taxon>
        <taxon>Magnoliopsida</taxon>
        <taxon>Liliopsida</taxon>
        <taxon>Poales</taxon>
        <taxon>Poaceae</taxon>
        <taxon>PACMAD clade</taxon>
        <taxon>Panicoideae</taxon>
        <taxon>Panicodae</taxon>
        <taxon>Paniceae</taxon>
        <taxon>Anthephorinae</taxon>
        <taxon>Digitaria</taxon>
    </lineage>
</organism>
<feature type="domain" description="Disease resistance N-terminal" evidence="7">
    <location>
        <begin position="14"/>
        <end position="93"/>
    </location>
</feature>
<keyword evidence="9" id="KW-1185">Reference proteome</keyword>
<dbReference type="OrthoDB" id="586368at2759"/>
<dbReference type="InterPro" id="IPR027417">
    <property type="entry name" value="P-loop_NTPase"/>
</dbReference>
<dbReference type="Pfam" id="PF18052">
    <property type="entry name" value="Rx_N"/>
    <property type="match status" value="1"/>
</dbReference>
<comment type="caution">
    <text evidence="8">The sequence shown here is derived from an EMBL/GenBank/DDBJ whole genome shotgun (WGS) entry which is preliminary data.</text>
</comment>
<evidence type="ECO:0000256" key="4">
    <source>
        <dbReference type="ARBA" id="ARBA00022741"/>
    </source>
</evidence>
<keyword evidence="2" id="KW-0433">Leucine-rich repeat</keyword>
<reference evidence="8" key="1">
    <citation type="submission" date="2020-07" db="EMBL/GenBank/DDBJ databases">
        <title>Genome sequence and genetic diversity analysis of an under-domesticated orphan crop, white fonio (Digitaria exilis).</title>
        <authorList>
            <person name="Bennetzen J.L."/>
            <person name="Chen S."/>
            <person name="Ma X."/>
            <person name="Wang X."/>
            <person name="Yssel A.E.J."/>
            <person name="Chaluvadi S.R."/>
            <person name="Johnson M."/>
            <person name="Gangashetty P."/>
            <person name="Hamidou F."/>
            <person name="Sanogo M.D."/>
            <person name="Zwaenepoel A."/>
            <person name="Wallace J."/>
            <person name="Van De Peer Y."/>
            <person name="Van Deynze A."/>
        </authorList>
    </citation>
    <scope>NUCLEOTIDE SEQUENCE</scope>
    <source>
        <tissue evidence="8">Leaves</tissue>
    </source>
</reference>
<dbReference type="InterPro" id="IPR002182">
    <property type="entry name" value="NB-ARC"/>
</dbReference>
<dbReference type="InterPro" id="IPR041118">
    <property type="entry name" value="Rx_N"/>
</dbReference>
<dbReference type="CDD" id="cd14798">
    <property type="entry name" value="RX-CC_like"/>
    <property type="match status" value="1"/>
</dbReference>
<dbReference type="AlphaFoldDB" id="A0A835EHG6"/>
<sequence>MADFALGLTKTALEGTLSRVQSAIEEEGKLKVTVQNDLVFITGEFQMMQSFLEVASKERANNKVVKTWVRQLRDLALDVEDCVEFVVQLDNSSSWSWMWRVLPSCMAPPRHLDDAVDEMKQLKARVEDVSHRNARYNLISDSGSKHVSSPTPPVASSSSFDILREMWESEGNSCTMDELHYLITAGGDERQVISVWESTGGDIGAASILRKLYSEQTVCHKFRRCAWVKLVHPFSPDELLQSMLTQVCTSSQDPTNPGSDDFPRRVRAALAVEDGAMKAWEELRQLLSNQTYLVIMEDVSTTVEWDFISSFLPNNKNGSRIEFAQRNGFGGGEASRNRLEEARNCIEKIVPFWPQDQVMSIHARLVEKDGVTSVWGITGLGKSSLVRAQYYKSLIAIYEKPAFTVEYLFDTYGRAKYERYSWVDVPNPFNLVEFARRLLLDFYSDDYQIKQMAAIRMVEGLDPIHWCRKLLGVGNCLIVIDDLRSTEDWDTIKAVFLPHLRNGNSTMVVITSQATVARHCVVNDEISISYFAHLGRSREEVIGRLSDYD</sequence>
<evidence type="ECO:0000256" key="5">
    <source>
        <dbReference type="ARBA" id="ARBA00022821"/>
    </source>
</evidence>
<evidence type="ECO:0000259" key="6">
    <source>
        <dbReference type="Pfam" id="PF00931"/>
    </source>
</evidence>
<gene>
    <name evidence="8" type="ORF">HU200_043429</name>
</gene>
<dbReference type="PANTHER" id="PTHR19338:SF58">
    <property type="entry name" value="OS09G0517100 PROTEIN"/>
    <property type="match status" value="1"/>
</dbReference>
<evidence type="ECO:0000313" key="8">
    <source>
        <dbReference type="EMBL" id="KAF8686787.1"/>
    </source>
</evidence>
<keyword evidence="5" id="KW-0611">Plant defense</keyword>
<dbReference type="Gene3D" id="1.20.5.4130">
    <property type="match status" value="1"/>
</dbReference>
<evidence type="ECO:0000256" key="2">
    <source>
        <dbReference type="ARBA" id="ARBA00022614"/>
    </source>
</evidence>
<dbReference type="Gene3D" id="3.40.50.300">
    <property type="entry name" value="P-loop containing nucleotide triphosphate hydrolases"/>
    <property type="match status" value="2"/>
</dbReference>
<feature type="domain" description="NB-ARC" evidence="6">
    <location>
        <begin position="356"/>
        <end position="520"/>
    </location>
</feature>
<keyword evidence="4" id="KW-0547">Nucleotide-binding</keyword>
<feature type="domain" description="NB-ARC" evidence="6">
    <location>
        <begin position="188"/>
        <end position="327"/>
    </location>
</feature>
<dbReference type="GO" id="GO:0006952">
    <property type="term" value="P:defense response"/>
    <property type="evidence" value="ECO:0007669"/>
    <property type="project" value="UniProtKB-KW"/>
</dbReference>
<evidence type="ECO:0000259" key="7">
    <source>
        <dbReference type="Pfam" id="PF18052"/>
    </source>
</evidence>
<keyword evidence="3" id="KW-0677">Repeat</keyword>
<dbReference type="InterPro" id="IPR038005">
    <property type="entry name" value="RX-like_CC"/>
</dbReference>
<evidence type="ECO:0000256" key="1">
    <source>
        <dbReference type="ARBA" id="ARBA00008894"/>
    </source>
</evidence>
<dbReference type="GO" id="GO:0043531">
    <property type="term" value="F:ADP binding"/>
    <property type="evidence" value="ECO:0007669"/>
    <property type="project" value="InterPro"/>
</dbReference>
<evidence type="ECO:0000256" key="3">
    <source>
        <dbReference type="ARBA" id="ARBA00022737"/>
    </source>
</evidence>
<comment type="similarity">
    <text evidence="1">Belongs to the disease resistance NB-LRR family.</text>
</comment>
<accession>A0A835EHG6</accession>
<dbReference type="Pfam" id="PF00931">
    <property type="entry name" value="NB-ARC"/>
    <property type="match status" value="2"/>
</dbReference>
<dbReference type="SUPFAM" id="SSF52540">
    <property type="entry name" value="P-loop containing nucleoside triphosphate hydrolases"/>
    <property type="match status" value="2"/>
</dbReference>